<protein>
    <submittedName>
        <fullName evidence="1">Uncharacterized protein</fullName>
    </submittedName>
</protein>
<name>A0A2R6A5V3_9ARCH</name>
<evidence type="ECO:0000313" key="1">
    <source>
        <dbReference type="EMBL" id="PSN81852.1"/>
    </source>
</evidence>
<evidence type="ECO:0000313" key="2">
    <source>
        <dbReference type="Proteomes" id="UP000240880"/>
    </source>
</evidence>
<dbReference type="EMBL" id="NEXC01000132">
    <property type="protein sequence ID" value="PSN81852.1"/>
    <property type="molecule type" value="Genomic_DNA"/>
</dbReference>
<sequence>MVFSERMRTLFMFFRWASMFKFLKKAYLFCVLSLKSRAKAITPFGFLSHFASVTHMVQIQADRVLGRWIGFSRPKTHKFERALNVSFL</sequence>
<comment type="caution">
    <text evidence="1">The sequence shown here is derived from an EMBL/GenBank/DDBJ whole genome shotgun (WGS) entry which is preliminary data.</text>
</comment>
<gene>
    <name evidence="1" type="ORF">B9Q01_09800</name>
</gene>
<reference evidence="1 2" key="1">
    <citation type="submission" date="2017-04" db="EMBL/GenBank/DDBJ databases">
        <title>Novel microbial lineages endemic to geothermal iron-oxide mats fill important gaps in the evolutionary history of Archaea.</title>
        <authorList>
            <person name="Jay Z.J."/>
            <person name="Beam J.P."/>
            <person name="Dlakic M."/>
            <person name="Rusch D.B."/>
            <person name="Kozubal M.A."/>
            <person name="Inskeep W.P."/>
        </authorList>
    </citation>
    <scope>NUCLEOTIDE SEQUENCE [LARGE SCALE GENOMIC DNA]</scope>
    <source>
        <strain evidence="1">OSP_D</strain>
    </source>
</reference>
<proteinExistence type="predicted"/>
<organism evidence="1 2">
    <name type="scientific">Candidatus Marsarchaeota G1 archaeon OSP_D</name>
    <dbReference type="NCBI Taxonomy" id="1978155"/>
    <lineage>
        <taxon>Archaea</taxon>
        <taxon>Candidatus Marsarchaeota</taxon>
        <taxon>Candidatus Marsarchaeota group 1</taxon>
    </lineage>
</organism>
<dbReference type="AlphaFoldDB" id="A0A2R6A5V3"/>
<dbReference type="Proteomes" id="UP000240880">
    <property type="component" value="Unassembled WGS sequence"/>
</dbReference>
<accession>A0A2R6A5V3</accession>